<dbReference type="Proteomes" id="UP001595748">
    <property type="component" value="Unassembled WGS sequence"/>
</dbReference>
<evidence type="ECO:0000313" key="3">
    <source>
        <dbReference type="Proteomes" id="UP001595748"/>
    </source>
</evidence>
<dbReference type="EMBL" id="JBHRZF010000124">
    <property type="protein sequence ID" value="MFC3861115.1"/>
    <property type="molecule type" value="Genomic_DNA"/>
</dbReference>
<evidence type="ECO:0000313" key="2">
    <source>
        <dbReference type="EMBL" id="MFC3861115.1"/>
    </source>
</evidence>
<accession>A0ABV8AA90</accession>
<evidence type="ECO:0000259" key="1">
    <source>
        <dbReference type="Pfam" id="PF01609"/>
    </source>
</evidence>
<dbReference type="Pfam" id="PF01609">
    <property type="entry name" value="DDE_Tnp_1"/>
    <property type="match status" value="1"/>
</dbReference>
<keyword evidence="3" id="KW-1185">Reference proteome</keyword>
<name>A0ABV8AA90_9DEIO</name>
<feature type="domain" description="Transposase IS4-like" evidence="1">
    <location>
        <begin position="20"/>
        <end position="206"/>
    </location>
</feature>
<dbReference type="InterPro" id="IPR012337">
    <property type="entry name" value="RNaseH-like_sf"/>
</dbReference>
<feature type="non-terminal residue" evidence="2">
    <location>
        <position position="1"/>
    </location>
</feature>
<comment type="caution">
    <text evidence="2">The sequence shown here is derived from an EMBL/GenBank/DDBJ whole genome shotgun (WGS) entry which is preliminary data.</text>
</comment>
<dbReference type="RefSeq" id="WP_380077696.1">
    <property type="nucleotide sequence ID" value="NZ_JBHRZF010000124.1"/>
</dbReference>
<dbReference type="SUPFAM" id="SSF53098">
    <property type="entry name" value="Ribonuclease H-like"/>
    <property type="match status" value="1"/>
</dbReference>
<gene>
    <name evidence="2" type="ORF">ACFOPQ_10125</name>
</gene>
<sequence length="294" mass="33239">ALDTSMLFGKFCLIRFAVTFRGRSLPLHQEVIQHESAQVSTRQLLPVFARVKGILDALGIHDVRLLADRGFCDTELMDWLWACGWNYRIRIKSNLILADLAGQRLCKLDDIRLRPRETRCFHNVAITGQAFGPVHVAVARPTDVQEQWQVVSSEPTDLETFAEYGERFQIEEGFLDDKSGLHGLESSKIRDVTSLNRLVMVLALATLFLVTKGVQIVTEGKRRMVDAHWQRGLSYLKIGERAMRWALSRGLEVFTHLALPGGPDPEPLGKRKKKCSDPITLLEVGWTLVLRPLS</sequence>
<dbReference type="InterPro" id="IPR002559">
    <property type="entry name" value="Transposase_11"/>
</dbReference>
<organism evidence="2 3">
    <name type="scientific">Deinococcus antarcticus</name>
    <dbReference type="NCBI Taxonomy" id="1298767"/>
    <lineage>
        <taxon>Bacteria</taxon>
        <taxon>Thermotogati</taxon>
        <taxon>Deinococcota</taxon>
        <taxon>Deinococci</taxon>
        <taxon>Deinococcales</taxon>
        <taxon>Deinococcaceae</taxon>
        <taxon>Deinococcus</taxon>
    </lineage>
</organism>
<protein>
    <submittedName>
        <fullName evidence="2">Transposase</fullName>
    </submittedName>
</protein>
<reference evidence="3" key="1">
    <citation type="journal article" date="2019" name="Int. J. Syst. Evol. Microbiol.">
        <title>The Global Catalogue of Microorganisms (GCM) 10K type strain sequencing project: providing services to taxonomists for standard genome sequencing and annotation.</title>
        <authorList>
            <consortium name="The Broad Institute Genomics Platform"/>
            <consortium name="The Broad Institute Genome Sequencing Center for Infectious Disease"/>
            <person name="Wu L."/>
            <person name="Ma J."/>
        </authorList>
    </citation>
    <scope>NUCLEOTIDE SEQUENCE [LARGE SCALE GENOMIC DNA]</scope>
    <source>
        <strain evidence="3">CCTCC AB 2013263</strain>
    </source>
</reference>
<proteinExistence type="predicted"/>